<accession>A0A1M7GSG0</accession>
<dbReference type="InterPro" id="IPR036388">
    <property type="entry name" value="WH-like_DNA-bd_sf"/>
</dbReference>
<dbReference type="EMBL" id="FRBM01000010">
    <property type="protein sequence ID" value="SHM19098.1"/>
    <property type="molecule type" value="Genomic_DNA"/>
</dbReference>
<evidence type="ECO:0000313" key="2">
    <source>
        <dbReference type="EMBL" id="OCA79638.1"/>
    </source>
</evidence>
<dbReference type="Proteomes" id="UP000093508">
    <property type="component" value="Unassembled WGS sequence"/>
</dbReference>
<evidence type="ECO:0000313" key="5">
    <source>
        <dbReference type="Proteomes" id="UP000184069"/>
    </source>
</evidence>
<keyword evidence="4" id="KW-1185">Reference proteome</keyword>
<dbReference type="Gene3D" id="1.20.5.170">
    <property type="match status" value="1"/>
</dbReference>
<keyword evidence="1" id="KW-0175">Coiled coil</keyword>
<dbReference type="InterPro" id="IPR009057">
    <property type="entry name" value="Homeodomain-like_sf"/>
</dbReference>
<dbReference type="RefSeq" id="WP_066693047.1">
    <property type="nucleotide sequence ID" value="NZ_FRBM01000010.1"/>
</dbReference>
<evidence type="ECO:0000256" key="1">
    <source>
        <dbReference type="SAM" id="Coils"/>
    </source>
</evidence>
<gene>
    <name evidence="2" type="ORF">BBH99_18275</name>
    <name evidence="3" type="ORF">SAMN05444407_110152</name>
</gene>
<dbReference type="SUPFAM" id="SSF46689">
    <property type="entry name" value="Homeodomain-like"/>
    <property type="match status" value="1"/>
</dbReference>
<dbReference type="AlphaFoldDB" id="A0A1M7GSG0"/>
<dbReference type="STRING" id="1423959.SAMN05444407_110152"/>
<dbReference type="EMBL" id="MAYF01000064">
    <property type="protein sequence ID" value="OCA79638.1"/>
    <property type="molecule type" value="Genomic_DNA"/>
</dbReference>
<sequence>MEPFKNQYIKRSQKDYSLSFKLAVVKEVESGSIGNRAAMRKYGIQGHGTITEWRRKYGTFDIDNRSQCKAMQTPEQKIKELQEKLKRLEHHNQYLETRLTESEDKAAILDKLIDLAEEEYLISVRKNSFPDQSNISAKKQKNDKLPLWIGRDESAALL</sequence>
<evidence type="ECO:0000313" key="3">
    <source>
        <dbReference type="EMBL" id="SHM19098.1"/>
    </source>
</evidence>
<proteinExistence type="predicted"/>
<feature type="coiled-coil region" evidence="1">
    <location>
        <begin position="71"/>
        <end position="119"/>
    </location>
</feature>
<reference evidence="3 5" key="2">
    <citation type="submission" date="2016-11" db="EMBL/GenBank/DDBJ databases">
        <authorList>
            <person name="Jaros S."/>
            <person name="Januszkiewicz K."/>
            <person name="Wedrychowicz H."/>
        </authorList>
    </citation>
    <scope>NUCLEOTIDE SEQUENCE [LARGE SCALE GENOMIC DNA]</scope>
    <source>
        <strain evidence="3 5">DSM 27621</strain>
    </source>
</reference>
<evidence type="ECO:0000313" key="4">
    <source>
        <dbReference type="Proteomes" id="UP000093508"/>
    </source>
</evidence>
<organism evidence="3 5">
    <name type="scientific">Chryseobacterium contaminans</name>
    <dbReference type="NCBI Taxonomy" id="1423959"/>
    <lineage>
        <taxon>Bacteria</taxon>
        <taxon>Pseudomonadati</taxon>
        <taxon>Bacteroidota</taxon>
        <taxon>Flavobacteriia</taxon>
        <taxon>Flavobacteriales</taxon>
        <taxon>Weeksellaceae</taxon>
        <taxon>Chryseobacterium group</taxon>
        <taxon>Chryseobacterium</taxon>
    </lineage>
</organism>
<dbReference type="Proteomes" id="UP000184069">
    <property type="component" value="Unassembled WGS sequence"/>
</dbReference>
<name>A0A1M7GSG0_9FLAO</name>
<reference evidence="2 4" key="1">
    <citation type="submission" date="2016-07" db="EMBL/GenBank/DDBJ databases">
        <authorList>
            <person name="Jeong J.-J."/>
            <person name="Kim D.W."/>
            <person name="Sang M.K."/>
            <person name="Choi I.-G."/>
            <person name="Kim K.D."/>
        </authorList>
    </citation>
    <scope>NUCLEOTIDE SEQUENCE [LARGE SCALE GENOMIC DNA]</scope>
    <source>
        <strain evidence="2 4">C-26</strain>
    </source>
</reference>
<protein>
    <submittedName>
        <fullName evidence="2 3">Transposase</fullName>
    </submittedName>
</protein>
<dbReference type="Gene3D" id="1.10.10.10">
    <property type="entry name" value="Winged helix-like DNA-binding domain superfamily/Winged helix DNA-binding domain"/>
    <property type="match status" value="1"/>
</dbReference>